<dbReference type="PANTHER" id="PTHR13803">
    <property type="entry name" value="SEC24-RELATED PROTEIN"/>
    <property type="match status" value="1"/>
</dbReference>
<proteinExistence type="predicted"/>
<feature type="compositionally biased region" description="Polar residues" evidence="1">
    <location>
        <begin position="395"/>
        <end position="406"/>
    </location>
</feature>
<dbReference type="Gene3D" id="2.30.30.380">
    <property type="entry name" value="Zn-finger domain of Sec23/24"/>
    <property type="match status" value="1"/>
</dbReference>
<dbReference type="GO" id="GO:0006886">
    <property type="term" value="P:intracellular protein transport"/>
    <property type="evidence" value="ECO:0007669"/>
    <property type="project" value="InterPro"/>
</dbReference>
<dbReference type="GO" id="GO:0000149">
    <property type="term" value="F:SNARE binding"/>
    <property type="evidence" value="ECO:0007669"/>
    <property type="project" value="TreeGrafter"/>
</dbReference>
<dbReference type="GO" id="GO:0008270">
    <property type="term" value="F:zinc ion binding"/>
    <property type="evidence" value="ECO:0007669"/>
    <property type="project" value="InterPro"/>
</dbReference>
<dbReference type="SUPFAM" id="SSF82919">
    <property type="entry name" value="Zn-finger domain of Sec23/24"/>
    <property type="match status" value="1"/>
</dbReference>
<dbReference type="InterPro" id="IPR036465">
    <property type="entry name" value="vWFA_dom_sf"/>
</dbReference>
<dbReference type="InterPro" id="IPR050550">
    <property type="entry name" value="SEC23_SEC24_subfamily"/>
</dbReference>
<dbReference type="OrthoDB" id="193241at2759"/>
<feature type="compositionally biased region" description="Basic and acidic residues" evidence="1">
    <location>
        <begin position="36"/>
        <end position="48"/>
    </location>
</feature>
<evidence type="ECO:0000256" key="1">
    <source>
        <dbReference type="SAM" id="MobiDB-lite"/>
    </source>
</evidence>
<dbReference type="InterPro" id="IPR036174">
    <property type="entry name" value="Znf_Sec23_Sec24_sf"/>
</dbReference>
<keyword evidence="3" id="KW-1185">Reference proteome</keyword>
<dbReference type="GO" id="GO:0090110">
    <property type="term" value="P:COPII-coated vesicle cargo loading"/>
    <property type="evidence" value="ECO:0007669"/>
    <property type="project" value="TreeGrafter"/>
</dbReference>
<sequence length="971" mass="103829">MLRLVTPVLPDNSSTLHSSHLPLSGTLTPLFETDLQVKSRRDPTRTRDPTCPLESPPPLKSIARCSSCYAFVNPTCALVGSRSFCCGLCGVTTMFMDALQVDEADLGAGQISDEFYRRYFNTTVDRFAHRTSMVNRNVAELCDNHGTYALHPQPHFIKKQARRKKKKAVRVPLSVPLSQCPLVLIYLISGALPPASLELASECISRATSTAPPSSRIGLIVYNSDVSNSTTTLTCFDMCSHSPRLATCRVSNDASTVFNLSGKSGGESSVVEKLSDAMSLQSILAPYQTAKIPLEESLRILSDWHSLGFQAGRGVHCNGLGAAVEALARALNEEGVHPGSDMHHEYDEEEDLKGRFNYAGVKIHAFVGGIEGGMGGDVGSGGLGGSAAIPGDRFSLQSSTPTNKMSSDQEDAGLNPLLSARKDSALAAMNYYNTVGDSCNAAAMGVDVFGLVTKEEDEVGMNLIAPLILRSGGTSSVICVDGFDGVVSPIDVEKGSFGTPASLVRECINRSGWHRPTAFGGGLRIRNSATFGVVKGGNKNYTAASQFYQSGGMVGSCSRSQSDPDLWTFGTLDDNTTVGFDLELRPGVTGGLNIEGYGGNGMSEEASMSPAMQIAFAYTAVLPASGGMLPYEEDLCGEGAGEGGGEGRGEYVVVRHCRVFTTNLDTTPKVEGVYDALDCEALAVTLFNKFFLASVENGVVEGRALARDWLVGLMGSIYKSAEQEEVAMFEDGAANGYSHRGGKMEKKKAVDFKNRLIAREGSKLSKSEVLLAQGHEYLSALPLLVYSLMCCDPLRLSEGSYFPTTDSRICATLNAMRFSPPTMVKYLAPRFEFWEDRDQCGPGTKHISLSQYAVTTALASVPPDTQDPLLLLESPQVTLVHYTNVMGGPVGGEGAGAGGGGREEDDVGDELAVAVRVPPSQYSSQPPRLFVRAGRNGAFIMHDFLIEDSPVEGGFEEFCKAVVSQLERELF</sequence>
<comment type="caution">
    <text evidence="2">The sequence shown here is derived from an EMBL/GenBank/DDBJ whole genome shotgun (WGS) entry which is preliminary data.</text>
</comment>
<dbReference type="GO" id="GO:0030127">
    <property type="term" value="C:COPII vesicle coat"/>
    <property type="evidence" value="ECO:0007669"/>
    <property type="project" value="InterPro"/>
</dbReference>
<dbReference type="GO" id="GO:0070971">
    <property type="term" value="C:endoplasmic reticulum exit site"/>
    <property type="evidence" value="ECO:0007669"/>
    <property type="project" value="TreeGrafter"/>
</dbReference>
<protein>
    <recommendedName>
        <fullName evidence="4">Protein transport protein SEC23</fullName>
    </recommendedName>
</protein>
<name>A0A9W7EUT4_9STRA</name>
<evidence type="ECO:0000313" key="3">
    <source>
        <dbReference type="Proteomes" id="UP001165085"/>
    </source>
</evidence>
<gene>
    <name evidence="2" type="ORF">TrST_g4956</name>
</gene>
<reference evidence="3" key="1">
    <citation type="journal article" date="2023" name="Commun. Biol.">
        <title>Genome analysis of Parmales, the sister group of diatoms, reveals the evolutionary specialization of diatoms from phago-mixotrophs to photoautotrophs.</title>
        <authorList>
            <person name="Ban H."/>
            <person name="Sato S."/>
            <person name="Yoshikawa S."/>
            <person name="Yamada K."/>
            <person name="Nakamura Y."/>
            <person name="Ichinomiya M."/>
            <person name="Sato N."/>
            <person name="Blanc-Mathieu R."/>
            <person name="Endo H."/>
            <person name="Kuwata A."/>
            <person name="Ogata H."/>
        </authorList>
    </citation>
    <scope>NUCLEOTIDE SEQUENCE [LARGE SCALE GENOMIC DNA]</scope>
    <source>
        <strain evidence="3">NIES 3701</strain>
    </source>
</reference>
<evidence type="ECO:0008006" key="4">
    <source>
        <dbReference type="Google" id="ProtNLM"/>
    </source>
</evidence>
<dbReference type="SUPFAM" id="SSF81995">
    <property type="entry name" value="beta-sandwich domain of Sec23/24"/>
    <property type="match status" value="1"/>
</dbReference>
<organism evidence="2 3">
    <name type="scientific">Triparma strigata</name>
    <dbReference type="NCBI Taxonomy" id="1606541"/>
    <lineage>
        <taxon>Eukaryota</taxon>
        <taxon>Sar</taxon>
        <taxon>Stramenopiles</taxon>
        <taxon>Ochrophyta</taxon>
        <taxon>Bolidophyceae</taxon>
        <taxon>Parmales</taxon>
        <taxon>Triparmaceae</taxon>
        <taxon>Triparma</taxon>
    </lineage>
</organism>
<evidence type="ECO:0000313" key="2">
    <source>
        <dbReference type="EMBL" id="GMH90658.1"/>
    </source>
</evidence>
<dbReference type="AlphaFoldDB" id="A0A9W7EUT4"/>
<feature type="region of interest" description="Disordered" evidence="1">
    <location>
        <begin position="36"/>
        <end position="55"/>
    </location>
</feature>
<feature type="region of interest" description="Disordered" evidence="1">
    <location>
        <begin position="392"/>
        <end position="412"/>
    </location>
</feature>
<dbReference type="Proteomes" id="UP001165085">
    <property type="component" value="Unassembled WGS sequence"/>
</dbReference>
<dbReference type="EMBL" id="BRXY01000374">
    <property type="protein sequence ID" value="GMH90658.1"/>
    <property type="molecule type" value="Genomic_DNA"/>
</dbReference>
<dbReference type="Gene3D" id="3.40.50.410">
    <property type="entry name" value="von Willebrand factor, type A domain"/>
    <property type="match status" value="1"/>
</dbReference>
<dbReference type="PANTHER" id="PTHR13803:SF17">
    <property type="entry name" value="PROTEIN TRANSPORT PROTEIN SEC24"/>
    <property type="match status" value="1"/>
</dbReference>
<accession>A0A9W7EUT4</accession>
<dbReference type="Gene3D" id="1.20.120.730">
    <property type="entry name" value="Sec23/Sec24 helical domain"/>
    <property type="match status" value="1"/>
</dbReference>